<reference evidence="2 10" key="1">
    <citation type="submission" date="2017-09" db="EMBL/GenBank/DDBJ databases">
        <title>Depth-based differentiation of microbial function through sediment-hosted aquifers and enrichment of novel symbionts in the deep terrestrial subsurface.</title>
        <authorList>
            <person name="Probst A.J."/>
            <person name="Ladd B."/>
            <person name="Jarett J.K."/>
            <person name="Geller-Mcgrath D.E."/>
            <person name="Sieber C.M."/>
            <person name="Emerson J.B."/>
            <person name="Anantharaman K."/>
            <person name="Thomas B.C."/>
            <person name="Malmstrom R."/>
            <person name="Stieglmeier M."/>
            <person name="Klingl A."/>
            <person name="Woyke T."/>
            <person name="Ryan C.M."/>
            <person name="Banfield J.F."/>
        </authorList>
    </citation>
    <scope>NUCLEOTIDE SEQUENCE [LARGE SCALE GENOMIC DNA]</scope>
    <source>
        <strain evidence="4">CG02_land_8_20_14_3_00_31_209</strain>
        <strain evidence="3">CG03_land_8_20_14_0_80_31_114</strain>
        <strain evidence="5">CG17_big_fil_post_rev_8_21_14_2_50_31_73</strain>
        <strain evidence="2">CG18_big_fil_WC_8_21_14_2_50_31_19</strain>
        <strain evidence="7">CG_4_9_14_0_8_um_filter_31_21</strain>
        <strain evidence="6">CG_4_9_14_3_um_filter_31_125</strain>
    </source>
</reference>
<accession>A0A2H9RDI7</accession>
<dbReference type="Proteomes" id="UP000228888">
    <property type="component" value="Unassembled WGS sequence"/>
</dbReference>
<dbReference type="Proteomes" id="UP000228989">
    <property type="component" value="Unassembled WGS sequence"/>
</dbReference>
<organism evidence="2 10">
    <name type="scientific">Huberarchaeum crystalense</name>
    <dbReference type="NCBI Taxonomy" id="2014257"/>
    <lineage>
        <taxon>Archaea</taxon>
        <taxon>Candidatus Huberarchaeota</taxon>
        <taxon>Candidatus Huberarchaeia</taxon>
        <taxon>Candidatus Huberarchaeales</taxon>
        <taxon>Candidatus Huberarchaeaceae</taxon>
        <taxon>Candidatus Huberarchaeum</taxon>
    </lineage>
</organism>
<evidence type="ECO:0000313" key="9">
    <source>
        <dbReference type="Proteomes" id="UP000228989"/>
    </source>
</evidence>
<dbReference type="Proteomes" id="UP000230713">
    <property type="component" value="Unassembled WGS sequence"/>
</dbReference>
<keyword evidence="1" id="KW-0472">Membrane</keyword>
<sequence length="136" mass="15536">MNQNNNYIKIFFVLSIIGLILVLFVYLTFAPKKIAVADISVDMLNYVVAVEGVATKIVKSKFNREFHDNTFCLCMRNETRAHFTLTDENSEIVVYLRNSDLYVPSSGEKVNVVGIVNYWYGVVLFAERVEKVKNNA</sequence>
<proteinExistence type="predicted"/>
<accession>A0A2G9LJR0</accession>
<dbReference type="EMBL" id="PFUW01000003">
    <property type="protein sequence ID" value="PJB04494.1"/>
    <property type="molecule type" value="Genomic_DNA"/>
</dbReference>
<gene>
    <name evidence="7" type="ORF">CO072_01755</name>
    <name evidence="6" type="ORF">CO124_00105</name>
    <name evidence="4" type="ORF">COS22_01255</name>
    <name evidence="3" type="ORF">COS45_00120</name>
    <name evidence="5" type="ORF">COW47_01855</name>
    <name evidence="2" type="ORF">COW69_00185</name>
</gene>
<evidence type="ECO:0000313" key="10">
    <source>
        <dbReference type="Proteomes" id="UP000229789"/>
    </source>
</evidence>
<dbReference type="AlphaFoldDB" id="A0A2G9LJR0"/>
<dbReference type="EMBL" id="PFFF01000041">
    <property type="protein sequence ID" value="PIV89626.1"/>
    <property type="molecule type" value="Genomic_DNA"/>
</dbReference>
<dbReference type="EMBL" id="PFSX01000046">
    <property type="protein sequence ID" value="PJC01257.1"/>
    <property type="molecule type" value="Genomic_DNA"/>
</dbReference>
<reference evidence="8 9" key="2">
    <citation type="submission" date="2017-09" db="EMBL/GenBank/DDBJ databases">
        <title>Depth-based differentiation of microbial function through sediment-hosted aquifers and enrichment of novel symbionts in the deep terrestrial subsurface.</title>
        <authorList>
            <person name="Probst A.J."/>
            <person name="Ladd B."/>
            <person name="Jarett J.K."/>
            <person name="Geller-Mcgrath D.E."/>
            <person name="Sieber C.M.K."/>
            <person name="Emerson J.B."/>
            <person name="Anantharaman K."/>
            <person name="Thomas B.C."/>
            <person name="Malmstrom R."/>
            <person name="Stieglmeier M."/>
            <person name="Klingl A."/>
            <person name="Woyke T."/>
            <person name="Ryan C.M."/>
            <person name="Banfield J.F."/>
        </authorList>
    </citation>
    <scope>NUCLEOTIDE SEQUENCE [LARGE SCALE GENOMIC DNA]</scope>
</reference>
<comment type="caution">
    <text evidence="2">The sequence shown here is derived from an EMBL/GenBank/DDBJ whole genome shotgun (WGS) entry which is preliminary data.</text>
</comment>
<dbReference type="EMBL" id="PEUT01000001">
    <property type="protein sequence ID" value="PIV13946.1"/>
    <property type="molecule type" value="Genomic_DNA"/>
</dbReference>
<dbReference type="Proteomes" id="UP000230477">
    <property type="component" value="Unassembled WGS sequence"/>
</dbReference>
<accession>A0A2H9M2S7</accession>
<dbReference type="EMBL" id="PETW01000024">
    <property type="protein sequence ID" value="PIV46447.1"/>
    <property type="molecule type" value="Genomic_DNA"/>
</dbReference>
<evidence type="ECO:0008006" key="11">
    <source>
        <dbReference type="Google" id="ProtNLM"/>
    </source>
</evidence>
<evidence type="ECO:0000313" key="5">
    <source>
        <dbReference type="EMBL" id="PIV89626.1"/>
    </source>
</evidence>
<accession>A0A2H9QSV5</accession>
<evidence type="ECO:0000313" key="3">
    <source>
        <dbReference type="EMBL" id="PIV13946.1"/>
    </source>
</evidence>
<evidence type="ECO:0000313" key="2">
    <source>
        <dbReference type="EMBL" id="PIN66798.1"/>
    </source>
</evidence>
<dbReference type="Proteomes" id="UP000231232">
    <property type="component" value="Unassembled WGS sequence"/>
</dbReference>
<protein>
    <recommendedName>
        <fullName evidence="11">OB domain-containing protein</fullName>
    </recommendedName>
</protein>
<accession>A0A2H9M8P5</accession>
<keyword evidence="1" id="KW-1133">Transmembrane helix</keyword>
<evidence type="ECO:0000313" key="6">
    <source>
        <dbReference type="EMBL" id="PJB04494.1"/>
    </source>
</evidence>
<dbReference type="Proteomes" id="UP000229789">
    <property type="component" value="Unassembled WGS sequence"/>
</dbReference>
<accession>A0A2H9MM57</accession>
<evidence type="ECO:0000313" key="4">
    <source>
        <dbReference type="EMBL" id="PIV46447.1"/>
    </source>
</evidence>
<name>A0A2G9LJR0_HUBC1</name>
<dbReference type="EMBL" id="PCUF01000001">
    <property type="protein sequence ID" value="PIN66798.1"/>
    <property type="molecule type" value="Genomic_DNA"/>
</dbReference>
<keyword evidence="1" id="KW-0812">Transmembrane</keyword>
<feature type="transmembrane region" description="Helical" evidence="1">
    <location>
        <begin position="6"/>
        <end position="29"/>
    </location>
</feature>
<evidence type="ECO:0000256" key="1">
    <source>
        <dbReference type="SAM" id="Phobius"/>
    </source>
</evidence>
<evidence type="ECO:0000313" key="8">
    <source>
        <dbReference type="Proteomes" id="UP000228888"/>
    </source>
</evidence>
<evidence type="ECO:0000313" key="7">
    <source>
        <dbReference type="EMBL" id="PJC01257.1"/>
    </source>
</evidence>